<keyword evidence="3" id="KW-1185">Reference proteome</keyword>
<evidence type="ECO:0000313" key="2">
    <source>
        <dbReference type="EMBL" id="RLK07630.1"/>
    </source>
</evidence>
<organism evidence="2 3">
    <name type="scientific">Ruegeria conchae</name>
    <dbReference type="NCBI Taxonomy" id="981384"/>
    <lineage>
        <taxon>Bacteria</taxon>
        <taxon>Pseudomonadati</taxon>
        <taxon>Pseudomonadota</taxon>
        <taxon>Alphaproteobacteria</taxon>
        <taxon>Rhodobacterales</taxon>
        <taxon>Roseobacteraceae</taxon>
        <taxon>Ruegeria</taxon>
    </lineage>
</organism>
<feature type="region of interest" description="Disordered" evidence="1">
    <location>
        <begin position="1"/>
        <end position="80"/>
    </location>
</feature>
<accession>A0A497ZFZ3</accession>
<evidence type="ECO:0000256" key="1">
    <source>
        <dbReference type="SAM" id="MobiDB-lite"/>
    </source>
</evidence>
<proteinExistence type="predicted"/>
<name>A0A497ZFZ3_9RHOB</name>
<comment type="caution">
    <text evidence="2">The sequence shown here is derived from an EMBL/GenBank/DDBJ whole genome shotgun (WGS) entry which is preliminary data.</text>
</comment>
<dbReference type="RefSeq" id="WP_010441625.1">
    <property type="nucleotide sequence ID" value="NZ_AEYW01000012.1"/>
</dbReference>
<gene>
    <name evidence="2" type="ORF">CLV75_2757</name>
</gene>
<feature type="compositionally biased region" description="Basic residues" evidence="1">
    <location>
        <begin position="1"/>
        <end position="12"/>
    </location>
</feature>
<dbReference type="Proteomes" id="UP000271700">
    <property type="component" value="Unassembled WGS sequence"/>
</dbReference>
<reference evidence="2 3" key="1">
    <citation type="submission" date="2018-10" db="EMBL/GenBank/DDBJ databases">
        <title>Genomic Encyclopedia of Archaeal and Bacterial Type Strains, Phase II (KMG-II): from individual species to whole genera.</title>
        <authorList>
            <person name="Goeker M."/>
        </authorList>
    </citation>
    <scope>NUCLEOTIDE SEQUENCE [LARGE SCALE GENOMIC DNA]</scope>
    <source>
        <strain evidence="2 3">DSM 29317</strain>
    </source>
</reference>
<protein>
    <submittedName>
        <fullName evidence="2">Uncharacterized protein</fullName>
    </submittedName>
</protein>
<dbReference type="EMBL" id="RCCT01000003">
    <property type="protein sequence ID" value="RLK07630.1"/>
    <property type="molecule type" value="Genomic_DNA"/>
</dbReference>
<dbReference type="STRING" id="981384.GCA_000192475_02354"/>
<dbReference type="OrthoDB" id="7864917at2"/>
<sequence>MANQASKKHSTRKGNVEVRPQPSAQSALGERAEASGLMTPQTLSERDEKVSKVRRKGGPPLEEDNSTSSASEADSTELDY</sequence>
<evidence type="ECO:0000313" key="3">
    <source>
        <dbReference type="Proteomes" id="UP000271700"/>
    </source>
</evidence>
<dbReference type="AlphaFoldDB" id="A0A497ZFZ3"/>